<evidence type="ECO:0000313" key="1">
    <source>
        <dbReference type="EMBL" id="KAK8992720.1"/>
    </source>
</evidence>
<reference evidence="1 2" key="1">
    <citation type="journal article" date="2024" name="G3 (Bethesda)">
        <title>Genome assembly of Hibiscus sabdariffa L. provides insights into metabolisms of medicinal natural products.</title>
        <authorList>
            <person name="Kim T."/>
        </authorList>
    </citation>
    <scope>NUCLEOTIDE SEQUENCE [LARGE SCALE GENOMIC DNA]</scope>
    <source>
        <strain evidence="1">TK-2024</strain>
        <tissue evidence="1">Old leaves</tissue>
    </source>
</reference>
<gene>
    <name evidence="1" type="ORF">V6N11_048790</name>
</gene>
<keyword evidence="2" id="KW-1185">Reference proteome</keyword>
<name>A0ABR2PW86_9ROSI</name>
<accession>A0ABR2PW86</accession>
<proteinExistence type="predicted"/>
<dbReference type="EMBL" id="JBBPBN010000050">
    <property type="protein sequence ID" value="KAK8992720.1"/>
    <property type="molecule type" value="Genomic_DNA"/>
</dbReference>
<dbReference type="Proteomes" id="UP001396334">
    <property type="component" value="Unassembled WGS sequence"/>
</dbReference>
<comment type="caution">
    <text evidence="1">The sequence shown here is derived from an EMBL/GenBank/DDBJ whole genome shotgun (WGS) entry which is preliminary data.</text>
</comment>
<sequence length="280" mass="32151">MRSRETSNPWNLLGARGRDGVLKALSFRAWKRKPDWQQKMMDSAYDPTDREQLFTVEWRQTSEILDDEVIPSTGVQDLSDDPHDSLKDEVSVMAFEEPIQDLFGLSRATTHHDMSNFNPNQGTSNVDSSMSYEIENDRRLRELERVWVAKQMVKRRLMAVLGKGVTTQLMPTTATGITYQFVNVDDSYGFRLLVMEYFSDRDISNSTRKGRSKGEDPTLRSAALDHIFMDQTQGQECLMVLVETMTFEEVNSNGVLFQQIFSKDTNERKVAYIAGPAHNW</sequence>
<evidence type="ECO:0000313" key="2">
    <source>
        <dbReference type="Proteomes" id="UP001396334"/>
    </source>
</evidence>
<organism evidence="1 2">
    <name type="scientific">Hibiscus sabdariffa</name>
    <name type="common">roselle</name>
    <dbReference type="NCBI Taxonomy" id="183260"/>
    <lineage>
        <taxon>Eukaryota</taxon>
        <taxon>Viridiplantae</taxon>
        <taxon>Streptophyta</taxon>
        <taxon>Embryophyta</taxon>
        <taxon>Tracheophyta</taxon>
        <taxon>Spermatophyta</taxon>
        <taxon>Magnoliopsida</taxon>
        <taxon>eudicotyledons</taxon>
        <taxon>Gunneridae</taxon>
        <taxon>Pentapetalae</taxon>
        <taxon>rosids</taxon>
        <taxon>malvids</taxon>
        <taxon>Malvales</taxon>
        <taxon>Malvaceae</taxon>
        <taxon>Malvoideae</taxon>
        <taxon>Hibiscus</taxon>
    </lineage>
</organism>
<protein>
    <submittedName>
        <fullName evidence="1">Uncharacterized protein</fullName>
    </submittedName>
</protein>